<keyword evidence="3" id="KW-1185">Reference proteome</keyword>
<dbReference type="EMBL" id="AP023359">
    <property type="protein sequence ID" value="BCJ67112.1"/>
    <property type="molecule type" value="Genomic_DNA"/>
</dbReference>
<feature type="compositionally biased region" description="Basic and acidic residues" evidence="1">
    <location>
        <begin position="19"/>
        <end position="32"/>
    </location>
</feature>
<sequence>MGDAELAQGAGAEDETDDHDGGKEDDRNKQDPGHASAPLRSAPARRVLSQPMPSLRSVMRSPRFARHPHDAY</sequence>
<evidence type="ECO:0000313" key="3">
    <source>
        <dbReference type="Proteomes" id="UP000680866"/>
    </source>
</evidence>
<dbReference type="KEGG" id="pry:Prubr_41330"/>
<gene>
    <name evidence="2" type="ORF">Prubr_41330</name>
</gene>
<evidence type="ECO:0000313" key="2">
    <source>
        <dbReference type="EMBL" id="BCJ67112.1"/>
    </source>
</evidence>
<proteinExistence type="predicted"/>
<dbReference type="AlphaFoldDB" id="A0A810N124"/>
<evidence type="ECO:0000256" key="1">
    <source>
        <dbReference type="SAM" id="MobiDB-lite"/>
    </source>
</evidence>
<reference evidence="2" key="1">
    <citation type="submission" date="2020-08" db="EMBL/GenBank/DDBJ databases">
        <title>Whole genome shotgun sequence of Polymorphospora rubra NBRC 101157.</title>
        <authorList>
            <person name="Komaki H."/>
            <person name="Tamura T."/>
        </authorList>
    </citation>
    <scope>NUCLEOTIDE SEQUENCE</scope>
    <source>
        <strain evidence="2">NBRC 101157</strain>
    </source>
</reference>
<accession>A0A810N124</accession>
<name>A0A810N124_9ACTN</name>
<feature type="compositionally biased region" description="Low complexity" evidence="1">
    <location>
        <begin position="35"/>
        <end position="46"/>
    </location>
</feature>
<protein>
    <submittedName>
        <fullName evidence="2">Uncharacterized protein</fullName>
    </submittedName>
</protein>
<feature type="region of interest" description="Disordered" evidence="1">
    <location>
        <begin position="1"/>
        <end position="72"/>
    </location>
</feature>
<organism evidence="2 3">
    <name type="scientific">Polymorphospora rubra</name>
    <dbReference type="NCBI Taxonomy" id="338584"/>
    <lineage>
        <taxon>Bacteria</taxon>
        <taxon>Bacillati</taxon>
        <taxon>Actinomycetota</taxon>
        <taxon>Actinomycetes</taxon>
        <taxon>Micromonosporales</taxon>
        <taxon>Micromonosporaceae</taxon>
        <taxon>Polymorphospora</taxon>
    </lineage>
</organism>
<dbReference type="Proteomes" id="UP000680866">
    <property type="component" value="Chromosome"/>
</dbReference>